<feature type="binding site" evidence="9">
    <location>
        <position position="191"/>
    </location>
    <ligand>
        <name>Mg(2+)</name>
        <dbReference type="ChEBI" id="CHEBI:18420"/>
    </ligand>
</feature>
<comment type="similarity">
    <text evidence="2 9">Belongs to the TRAFAC class OBG-HflX-like GTPase superfamily. OBG GTPase family.</text>
</comment>
<dbReference type="PANTHER" id="PTHR11702">
    <property type="entry name" value="DEVELOPMENTALLY REGULATED GTP-BINDING PROTEIN-RELATED"/>
    <property type="match status" value="1"/>
</dbReference>
<dbReference type="InterPro" id="IPR014100">
    <property type="entry name" value="GTP-bd_Obg/CgtA"/>
</dbReference>
<dbReference type="RefSeq" id="WP_102197601.1">
    <property type="nucleotide sequence ID" value="NZ_CAUPDS010000001.1"/>
</dbReference>
<dbReference type="InterPro" id="IPR027417">
    <property type="entry name" value="P-loop_NTPase"/>
</dbReference>
<reference evidence="13 14" key="1">
    <citation type="submission" date="2017-09" db="EMBL/GenBank/DDBJ databases">
        <title>Bacterial strain isolated from the female urinary microbiota.</title>
        <authorList>
            <person name="Thomas-White K."/>
            <person name="Kumar N."/>
            <person name="Forster S."/>
            <person name="Putonti C."/>
            <person name="Lawley T."/>
            <person name="Wolfe A.J."/>
        </authorList>
    </citation>
    <scope>NUCLEOTIDE SEQUENCE [LARGE SCALE GENOMIC DNA]</scope>
    <source>
        <strain evidence="13 14">UMB0204</strain>
    </source>
</reference>
<dbReference type="Proteomes" id="UP000235658">
    <property type="component" value="Unassembled WGS sequence"/>
</dbReference>
<name>A0A2N6ULA9_9FIRM</name>
<evidence type="ECO:0000259" key="10">
    <source>
        <dbReference type="PROSITE" id="PS51710"/>
    </source>
</evidence>
<dbReference type="InterPro" id="IPR015349">
    <property type="entry name" value="OCT_dom"/>
</dbReference>
<comment type="caution">
    <text evidence="13">The sequence shown here is derived from an EMBL/GenBank/DDBJ whole genome shotgun (WGS) entry which is preliminary data.</text>
</comment>
<dbReference type="GO" id="GO:0042254">
    <property type="term" value="P:ribosome biogenesis"/>
    <property type="evidence" value="ECO:0007669"/>
    <property type="project" value="UniProtKB-UniRule"/>
</dbReference>
<dbReference type="Gene3D" id="3.30.300.350">
    <property type="entry name" value="GTP-binding protein OBG, C-terminal domain"/>
    <property type="match status" value="1"/>
</dbReference>
<dbReference type="SUPFAM" id="SSF82051">
    <property type="entry name" value="Obg GTP-binding protein N-terminal domain"/>
    <property type="match status" value="1"/>
</dbReference>
<dbReference type="InterPro" id="IPR031167">
    <property type="entry name" value="G_OBG"/>
</dbReference>
<dbReference type="InterPro" id="IPR036346">
    <property type="entry name" value="GTP-bd_prot_GTP1/OBG_C_sf"/>
</dbReference>
<dbReference type="PROSITE" id="PS51883">
    <property type="entry name" value="OBG"/>
    <property type="match status" value="1"/>
</dbReference>
<dbReference type="Gene3D" id="2.70.210.12">
    <property type="entry name" value="GTP1/OBG domain"/>
    <property type="match status" value="1"/>
</dbReference>
<dbReference type="SUPFAM" id="SSF102741">
    <property type="entry name" value="Obg GTP-binding protein C-terminal domain"/>
    <property type="match status" value="1"/>
</dbReference>
<dbReference type="NCBIfam" id="NF008956">
    <property type="entry name" value="PRK12299.1"/>
    <property type="match status" value="1"/>
</dbReference>
<evidence type="ECO:0000256" key="4">
    <source>
        <dbReference type="ARBA" id="ARBA00022723"/>
    </source>
</evidence>
<dbReference type="Pfam" id="PF01926">
    <property type="entry name" value="MMR_HSR1"/>
    <property type="match status" value="1"/>
</dbReference>
<keyword evidence="3 9" id="KW-0963">Cytoplasm</keyword>
<sequence length="427" mass="47852">MIDNAKIELQAGKGGDGAVAFRREKYEPTGGPAGGDGGDGASIYIKATNSLSTLEEFRYKTKYRASNGEDGMGKKRFGKKGEDLYLFVPVGTIIRESTSGKIIKDFKKNGEEFLIAKGGKGGKGNVHYKSSTRQAPRFAQKGKEGQKITVSLELKILADVGLVGLPNVGKSTLISVISKAKPKIANYHFTTLDPNLGVVKIDKERSFIVADIPGLIEGANEGLGLGHDFLKHVQRCKILVHLVDISGFEGRDPIEDFELINNELKLFDENLANKYQIIALNKSDLDSNENYKRFEDKFSDKYKIFRISAATTSGIKELIDEVSNVLYSFDDEKYILDEEVDEEYLEEFYDMSVASDELNFEIEEGIYVCSGYRIDKLLEKVNLDDYDSRMYFERNLRDMGVFDKFKEMGIQEGDLVAIGDIVFDYYE</sequence>
<dbReference type="PROSITE" id="PS51881">
    <property type="entry name" value="OCT"/>
    <property type="match status" value="1"/>
</dbReference>
<evidence type="ECO:0000313" key="14">
    <source>
        <dbReference type="Proteomes" id="UP000235658"/>
    </source>
</evidence>
<dbReference type="CDD" id="cd01898">
    <property type="entry name" value="Obg"/>
    <property type="match status" value="1"/>
</dbReference>
<comment type="subunit">
    <text evidence="9">Monomer.</text>
</comment>
<dbReference type="GO" id="GO:0003924">
    <property type="term" value="F:GTPase activity"/>
    <property type="evidence" value="ECO:0007669"/>
    <property type="project" value="UniProtKB-UniRule"/>
</dbReference>
<dbReference type="GeneID" id="84577994"/>
<dbReference type="Pfam" id="PF09269">
    <property type="entry name" value="DUF1967"/>
    <property type="match status" value="1"/>
</dbReference>
<dbReference type="NCBIfam" id="TIGR02729">
    <property type="entry name" value="Obg_CgtA"/>
    <property type="match status" value="1"/>
</dbReference>
<keyword evidence="4 9" id="KW-0479">Metal-binding</keyword>
<evidence type="ECO:0000256" key="7">
    <source>
        <dbReference type="ARBA" id="ARBA00022842"/>
    </source>
</evidence>
<dbReference type="NCBIfam" id="NF008954">
    <property type="entry name" value="PRK12296.1"/>
    <property type="match status" value="1"/>
</dbReference>
<dbReference type="PRINTS" id="PR00326">
    <property type="entry name" value="GTP1OBG"/>
</dbReference>
<feature type="binding site" evidence="9">
    <location>
        <begin position="189"/>
        <end position="193"/>
    </location>
    <ligand>
        <name>GTP</name>
        <dbReference type="ChEBI" id="CHEBI:37565"/>
    </ligand>
</feature>
<dbReference type="AlphaFoldDB" id="A0A2N6ULA9"/>
<dbReference type="GO" id="GO:0000287">
    <property type="term" value="F:magnesium ion binding"/>
    <property type="evidence" value="ECO:0007669"/>
    <property type="project" value="InterPro"/>
</dbReference>
<dbReference type="NCBIfam" id="TIGR00231">
    <property type="entry name" value="small_GTP"/>
    <property type="match status" value="1"/>
</dbReference>
<dbReference type="FunFam" id="2.70.210.12:FF:000001">
    <property type="entry name" value="GTPase Obg"/>
    <property type="match status" value="1"/>
</dbReference>
<accession>A0A2N6ULA9</accession>
<dbReference type="InterPro" id="IPR006073">
    <property type="entry name" value="GTP-bd"/>
</dbReference>
<evidence type="ECO:0000256" key="2">
    <source>
        <dbReference type="ARBA" id="ARBA00007699"/>
    </source>
</evidence>
<keyword evidence="8 9" id="KW-0342">GTP-binding</keyword>
<dbReference type="HAMAP" id="MF_01454">
    <property type="entry name" value="GTPase_Obg"/>
    <property type="match status" value="1"/>
</dbReference>
<dbReference type="PROSITE" id="PS51710">
    <property type="entry name" value="G_OBG"/>
    <property type="match status" value="1"/>
</dbReference>
<dbReference type="InterPro" id="IPR045086">
    <property type="entry name" value="OBG_GTPase"/>
</dbReference>
<evidence type="ECO:0000256" key="8">
    <source>
        <dbReference type="ARBA" id="ARBA00023134"/>
    </source>
</evidence>
<evidence type="ECO:0000256" key="5">
    <source>
        <dbReference type="ARBA" id="ARBA00022741"/>
    </source>
</evidence>
<feature type="domain" description="OCT" evidence="11">
    <location>
        <begin position="352"/>
        <end position="427"/>
    </location>
</feature>
<dbReference type="GO" id="GO:0005737">
    <property type="term" value="C:cytoplasm"/>
    <property type="evidence" value="ECO:0007669"/>
    <property type="project" value="UniProtKB-SubCell"/>
</dbReference>
<dbReference type="InterPro" id="IPR006169">
    <property type="entry name" value="GTP1_OBG_dom"/>
</dbReference>
<feature type="binding site" evidence="9">
    <location>
        <begin position="281"/>
        <end position="284"/>
    </location>
    <ligand>
        <name>GTP</name>
        <dbReference type="ChEBI" id="CHEBI:37565"/>
    </ligand>
</feature>
<comment type="subcellular location">
    <subcellularLocation>
        <location evidence="9">Cytoplasm</location>
    </subcellularLocation>
</comment>
<feature type="binding site" evidence="9">
    <location>
        <position position="171"/>
    </location>
    <ligand>
        <name>Mg(2+)</name>
        <dbReference type="ChEBI" id="CHEBI:18420"/>
    </ligand>
</feature>
<feature type="binding site" evidence="9">
    <location>
        <begin position="211"/>
        <end position="214"/>
    </location>
    <ligand>
        <name>GTP</name>
        <dbReference type="ChEBI" id="CHEBI:37565"/>
    </ligand>
</feature>
<proteinExistence type="inferred from homology"/>
<keyword evidence="6 9" id="KW-0378">Hydrolase</keyword>
<dbReference type="InterPro" id="IPR006074">
    <property type="entry name" value="GTP1-OBG_CS"/>
</dbReference>
<dbReference type="InterPro" id="IPR005225">
    <property type="entry name" value="Small_GTP-bd"/>
</dbReference>
<dbReference type="SUPFAM" id="SSF52540">
    <property type="entry name" value="P-loop containing nucleoside triphosphate hydrolases"/>
    <property type="match status" value="1"/>
</dbReference>
<dbReference type="InterPro" id="IPR036726">
    <property type="entry name" value="GTP1_OBG_dom_sf"/>
</dbReference>
<feature type="binding site" evidence="9">
    <location>
        <begin position="308"/>
        <end position="310"/>
    </location>
    <ligand>
        <name>GTP</name>
        <dbReference type="ChEBI" id="CHEBI:37565"/>
    </ligand>
</feature>
<feature type="binding site" evidence="9">
    <location>
        <begin position="164"/>
        <end position="171"/>
    </location>
    <ligand>
        <name>GTP</name>
        <dbReference type="ChEBI" id="CHEBI:37565"/>
    </ligand>
</feature>
<dbReference type="EC" id="3.6.5.-" evidence="9"/>
<evidence type="ECO:0000256" key="3">
    <source>
        <dbReference type="ARBA" id="ARBA00022490"/>
    </source>
</evidence>
<evidence type="ECO:0000259" key="12">
    <source>
        <dbReference type="PROSITE" id="PS51883"/>
    </source>
</evidence>
<comment type="cofactor">
    <cofactor evidence="1 9">
        <name>Mg(2+)</name>
        <dbReference type="ChEBI" id="CHEBI:18420"/>
    </cofactor>
</comment>
<evidence type="ECO:0000313" key="13">
    <source>
        <dbReference type="EMBL" id="PMC82569.1"/>
    </source>
</evidence>
<protein>
    <recommendedName>
        <fullName evidence="9">GTPase Obg</fullName>
        <ecNumber evidence="9">3.6.5.-</ecNumber>
    </recommendedName>
    <alternativeName>
        <fullName evidence="9">GTP-binding protein Obg</fullName>
    </alternativeName>
</protein>
<dbReference type="NCBIfam" id="TIGR03595">
    <property type="entry name" value="Obg_CgtA_exten"/>
    <property type="match status" value="1"/>
</dbReference>
<dbReference type="EMBL" id="PNHP01000001">
    <property type="protein sequence ID" value="PMC82569.1"/>
    <property type="molecule type" value="Genomic_DNA"/>
</dbReference>
<dbReference type="Gene3D" id="3.40.50.300">
    <property type="entry name" value="P-loop containing nucleotide triphosphate hydrolases"/>
    <property type="match status" value="1"/>
</dbReference>
<organism evidence="13 14">
    <name type="scientific">Anaerococcus hydrogenalis</name>
    <dbReference type="NCBI Taxonomy" id="33029"/>
    <lineage>
        <taxon>Bacteria</taxon>
        <taxon>Bacillati</taxon>
        <taxon>Bacillota</taxon>
        <taxon>Tissierellia</taxon>
        <taxon>Tissierellales</taxon>
        <taxon>Peptoniphilaceae</taxon>
        <taxon>Anaerococcus</taxon>
    </lineage>
</organism>
<comment type="function">
    <text evidence="9">An essential GTPase which binds GTP, GDP and possibly (p)ppGpp with moderate affinity, with high nucleotide exchange rates and a fairly low GTP hydrolysis rate. Plays a role in control of the cell cycle, stress response, ribosome biogenesis and in those bacteria that undergo differentiation, in morphogenesis control.</text>
</comment>
<feature type="domain" description="OBG-type G" evidence="10">
    <location>
        <begin position="158"/>
        <end position="327"/>
    </location>
</feature>
<evidence type="ECO:0000256" key="6">
    <source>
        <dbReference type="ARBA" id="ARBA00022801"/>
    </source>
</evidence>
<feature type="domain" description="Obg" evidence="12">
    <location>
        <begin position="1"/>
        <end position="157"/>
    </location>
</feature>
<gene>
    <name evidence="9" type="primary">obg</name>
    <name evidence="13" type="ORF">CJ192_02220</name>
</gene>
<keyword evidence="7 9" id="KW-0460">Magnesium</keyword>
<dbReference type="Pfam" id="PF01018">
    <property type="entry name" value="GTP1_OBG"/>
    <property type="match status" value="1"/>
</dbReference>
<dbReference type="PANTHER" id="PTHR11702:SF31">
    <property type="entry name" value="MITOCHONDRIAL RIBOSOME-ASSOCIATED GTPASE 2"/>
    <property type="match status" value="1"/>
</dbReference>
<keyword evidence="5 9" id="KW-0547">Nucleotide-binding</keyword>
<dbReference type="GO" id="GO:0005525">
    <property type="term" value="F:GTP binding"/>
    <property type="evidence" value="ECO:0007669"/>
    <property type="project" value="UniProtKB-UniRule"/>
</dbReference>
<evidence type="ECO:0000256" key="1">
    <source>
        <dbReference type="ARBA" id="ARBA00001946"/>
    </source>
</evidence>
<dbReference type="PROSITE" id="PS00905">
    <property type="entry name" value="GTP1_OBG"/>
    <property type="match status" value="1"/>
</dbReference>
<evidence type="ECO:0000259" key="11">
    <source>
        <dbReference type="PROSITE" id="PS51881"/>
    </source>
</evidence>
<evidence type="ECO:0000256" key="9">
    <source>
        <dbReference type="HAMAP-Rule" id="MF_01454"/>
    </source>
</evidence>
<dbReference type="NCBIfam" id="NF008955">
    <property type="entry name" value="PRK12297.1"/>
    <property type="match status" value="1"/>
</dbReference>